<accession>A0ACB8AJ07</accession>
<dbReference type="EMBL" id="MU267634">
    <property type="protein sequence ID" value="KAH7913237.1"/>
    <property type="molecule type" value="Genomic_DNA"/>
</dbReference>
<evidence type="ECO:0000313" key="1">
    <source>
        <dbReference type="EMBL" id="KAH7913237.1"/>
    </source>
</evidence>
<proteinExistence type="predicted"/>
<comment type="caution">
    <text evidence="1">The sequence shown here is derived from an EMBL/GenBank/DDBJ whole genome shotgun (WGS) entry which is preliminary data.</text>
</comment>
<evidence type="ECO:0000313" key="2">
    <source>
        <dbReference type="Proteomes" id="UP000790377"/>
    </source>
</evidence>
<keyword evidence="2" id="KW-1185">Reference proteome</keyword>
<name>A0ACB8AJ07_9AGAM</name>
<dbReference type="Proteomes" id="UP000790377">
    <property type="component" value="Unassembled WGS sequence"/>
</dbReference>
<gene>
    <name evidence="1" type="ORF">BJ138DRAFT_1146451</name>
</gene>
<organism evidence="1 2">
    <name type="scientific">Hygrophoropsis aurantiaca</name>
    <dbReference type="NCBI Taxonomy" id="72124"/>
    <lineage>
        <taxon>Eukaryota</taxon>
        <taxon>Fungi</taxon>
        <taxon>Dikarya</taxon>
        <taxon>Basidiomycota</taxon>
        <taxon>Agaricomycotina</taxon>
        <taxon>Agaricomycetes</taxon>
        <taxon>Agaricomycetidae</taxon>
        <taxon>Boletales</taxon>
        <taxon>Coniophorineae</taxon>
        <taxon>Hygrophoropsidaceae</taxon>
        <taxon>Hygrophoropsis</taxon>
    </lineage>
</organism>
<sequence>MVARILTILPFALVAVAQTGAQQACDANPNLIKCCDSVQQPHRVANVLKKIGLTEAVTNFSGVVGVECTGADTGHGRPDCYTKQMLCCPEGDLWNGLIIQQCEVYNSTASA</sequence>
<protein>
    <submittedName>
        <fullName evidence="1">Uncharacterized protein</fullName>
    </submittedName>
</protein>
<reference evidence="1" key="1">
    <citation type="journal article" date="2021" name="New Phytol.">
        <title>Evolutionary innovations through gain and loss of genes in the ectomycorrhizal Boletales.</title>
        <authorList>
            <person name="Wu G."/>
            <person name="Miyauchi S."/>
            <person name="Morin E."/>
            <person name="Kuo A."/>
            <person name="Drula E."/>
            <person name="Varga T."/>
            <person name="Kohler A."/>
            <person name="Feng B."/>
            <person name="Cao Y."/>
            <person name="Lipzen A."/>
            <person name="Daum C."/>
            <person name="Hundley H."/>
            <person name="Pangilinan J."/>
            <person name="Johnson J."/>
            <person name="Barry K."/>
            <person name="LaButti K."/>
            <person name="Ng V."/>
            <person name="Ahrendt S."/>
            <person name="Min B."/>
            <person name="Choi I.G."/>
            <person name="Park H."/>
            <person name="Plett J.M."/>
            <person name="Magnuson J."/>
            <person name="Spatafora J.W."/>
            <person name="Nagy L.G."/>
            <person name="Henrissat B."/>
            <person name="Grigoriev I.V."/>
            <person name="Yang Z.L."/>
            <person name="Xu J."/>
            <person name="Martin F.M."/>
        </authorList>
    </citation>
    <scope>NUCLEOTIDE SEQUENCE</scope>
    <source>
        <strain evidence="1">ATCC 28755</strain>
    </source>
</reference>